<keyword evidence="4" id="KW-1185">Reference proteome</keyword>
<protein>
    <recommendedName>
        <fullName evidence="2">DUF7872 domain-containing protein</fullName>
    </recommendedName>
</protein>
<organism evidence="3 4">
    <name type="scientific">Aspergillus nanangensis</name>
    <dbReference type="NCBI Taxonomy" id="2582783"/>
    <lineage>
        <taxon>Eukaryota</taxon>
        <taxon>Fungi</taxon>
        <taxon>Dikarya</taxon>
        <taxon>Ascomycota</taxon>
        <taxon>Pezizomycotina</taxon>
        <taxon>Eurotiomycetes</taxon>
        <taxon>Eurotiomycetidae</taxon>
        <taxon>Eurotiales</taxon>
        <taxon>Aspergillaceae</taxon>
        <taxon>Aspergillus</taxon>
        <taxon>Aspergillus subgen. Circumdati</taxon>
    </lineage>
</organism>
<evidence type="ECO:0000313" key="3">
    <source>
        <dbReference type="EMBL" id="KAF9893505.1"/>
    </source>
</evidence>
<evidence type="ECO:0000259" key="2">
    <source>
        <dbReference type="Pfam" id="PF25278"/>
    </source>
</evidence>
<evidence type="ECO:0000256" key="1">
    <source>
        <dbReference type="SAM" id="MobiDB-lite"/>
    </source>
</evidence>
<accession>A0AAD4CVJ3</accession>
<feature type="domain" description="DUF7872" evidence="2">
    <location>
        <begin position="255"/>
        <end position="370"/>
    </location>
</feature>
<gene>
    <name evidence="3" type="ORF">FE257_010817</name>
</gene>
<dbReference type="Proteomes" id="UP001194746">
    <property type="component" value="Unassembled WGS sequence"/>
</dbReference>
<dbReference type="InterPro" id="IPR057194">
    <property type="entry name" value="DUF7872"/>
</dbReference>
<dbReference type="AlphaFoldDB" id="A0AAD4CVJ3"/>
<feature type="compositionally biased region" description="Polar residues" evidence="1">
    <location>
        <begin position="30"/>
        <end position="58"/>
    </location>
</feature>
<reference evidence="3" key="2">
    <citation type="submission" date="2020-02" db="EMBL/GenBank/DDBJ databases">
        <authorList>
            <person name="Gilchrist C.L.M."/>
            <person name="Chooi Y.-H."/>
        </authorList>
    </citation>
    <scope>NUCLEOTIDE SEQUENCE</scope>
    <source>
        <strain evidence="3">MST-FP2251</strain>
    </source>
</reference>
<sequence length="545" mass="58950">MRYALVAAALTLGAQGELLHDKFHRMGTNLGHSNGTAPSSTTPAVPGPSNSTVPIPHRNSTGCVDLTNLKPEDWEAFETSNWLDNWWNANQQAIAQNGFISTFGELILGDSTWTCALGGTCNVTCVPMQAVSASQDSLQARQAVTSNDPANAAQAGGNVAASVQNLHEQFDTLRLVLATAGTLTNADLNSVVENFWRNPDNSGIDMSEGLRSFATVVGLAACFATGGVAIPAAAGSAIVSGAITLGLGAMPSTDARFTKAADVGSLLTDFMANSALTMDSMYRQIAHGGKLQGTDVDVRTMLTNGTYLDEHAGEMATMIADSMRSVIINHLWREQRVFIIGGASCAESQGIGSTGSHEGYEILYWCDPEGKAWYLYSMEIQHENADPQVTYVGRPWGADRMGENPYFLSHGGTGRVWESLNPWNAIISSVKSYKVAGSNYTSDTWSGRLDDMFRAGTNPWMEGNAMEGLWTIPTCDVSWAVNSDIAHKDAILYPYGWDMTPKWCGWICENDEQKTRDFYKSANLLLNSENDNDFPFMKGCETSWV</sequence>
<dbReference type="EMBL" id="VCAU01000007">
    <property type="protein sequence ID" value="KAF9893505.1"/>
    <property type="molecule type" value="Genomic_DNA"/>
</dbReference>
<comment type="caution">
    <text evidence="3">The sequence shown here is derived from an EMBL/GenBank/DDBJ whole genome shotgun (WGS) entry which is preliminary data.</text>
</comment>
<name>A0AAD4CVJ3_ASPNN</name>
<evidence type="ECO:0000313" key="4">
    <source>
        <dbReference type="Proteomes" id="UP001194746"/>
    </source>
</evidence>
<reference evidence="3" key="1">
    <citation type="journal article" date="2019" name="Beilstein J. Org. Chem.">
        <title>Nanangenines: drimane sesquiterpenoids as the dominant metabolite cohort of a novel Australian fungus, Aspergillus nanangensis.</title>
        <authorList>
            <person name="Lacey H.J."/>
            <person name="Gilchrist C.L.M."/>
            <person name="Crombie A."/>
            <person name="Kalaitzis J.A."/>
            <person name="Vuong D."/>
            <person name="Rutledge P.J."/>
            <person name="Turner P."/>
            <person name="Pitt J.I."/>
            <person name="Lacey E."/>
            <person name="Chooi Y.H."/>
            <person name="Piggott A.M."/>
        </authorList>
    </citation>
    <scope>NUCLEOTIDE SEQUENCE</scope>
    <source>
        <strain evidence="3">MST-FP2251</strain>
    </source>
</reference>
<feature type="region of interest" description="Disordered" evidence="1">
    <location>
        <begin position="29"/>
        <end position="58"/>
    </location>
</feature>
<dbReference type="Pfam" id="PF25278">
    <property type="entry name" value="DUF7872"/>
    <property type="match status" value="1"/>
</dbReference>
<proteinExistence type="predicted"/>